<dbReference type="EMBL" id="JACXVP010000004">
    <property type="protein sequence ID" value="KAG5608379.1"/>
    <property type="molecule type" value="Genomic_DNA"/>
</dbReference>
<reference evidence="1 2" key="1">
    <citation type="submission" date="2020-09" db="EMBL/GenBank/DDBJ databases">
        <title>De no assembly of potato wild relative species, Solanum commersonii.</title>
        <authorList>
            <person name="Cho K."/>
        </authorList>
    </citation>
    <scope>NUCLEOTIDE SEQUENCE [LARGE SCALE GENOMIC DNA]</scope>
    <source>
        <strain evidence="1">LZ3.2</strain>
        <tissue evidence="1">Leaf</tissue>
    </source>
</reference>
<evidence type="ECO:0000313" key="2">
    <source>
        <dbReference type="Proteomes" id="UP000824120"/>
    </source>
</evidence>
<organism evidence="1 2">
    <name type="scientific">Solanum commersonii</name>
    <name type="common">Commerson's wild potato</name>
    <name type="synonym">Commerson's nightshade</name>
    <dbReference type="NCBI Taxonomy" id="4109"/>
    <lineage>
        <taxon>Eukaryota</taxon>
        <taxon>Viridiplantae</taxon>
        <taxon>Streptophyta</taxon>
        <taxon>Embryophyta</taxon>
        <taxon>Tracheophyta</taxon>
        <taxon>Spermatophyta</taxon>
        <taxon>Magnoliopsida</taxon>
        <taxon>eudicotyledons</taxon>
        <taxon>Gunneridae</taxon>
        <taxon>Pentapetalae</taxon>
        <taxon>asterids</taxon>
        <taxon>lamiids</taxon>
        <taxon>Solanales</taxon>
        <taxon>Solanaceae</taxon>
        <taxon>Solanoideae</taxon>
        <taxon>Solaneae</taxon>
        <taxon>Solanum</taxon>
    </lineage>
</organism>
<gene>
    <name evidence="1" type="ORF">H5410_019660</name>
</gene>
<accession>A0A9J5Z5V4</accession>
<dbReference type="OrthoDB" id="1301749at2759"/>
<dbReference type="AlphaFoldDB" id="A0A9J5Z5V4"/>
<sequence length="191" mass="22733">KVLTRSLNKLNEDDKFIGYGMPKWSEKINHLSYADDTILFCSGHKESVKKMLNKYEKISDSLWMWNKYCKKQHTVIAQGTGISHVWRKMIQIREEVEHNIWWQVKASFWFDNWTKQGALYYLEEQNHAEEEIEVKQFIQEGRWNKGKLNQYVSEEMVQYITENISPVLIETGRDKAWWTGNTTGNFMVKSA</sequence>
<dbReference type="Proteomes" id="UP000824120">
    <property type="component" value="Chromosome 4"/>
</dbReference>
<evidence type="ECO:0000313" key="1">
    <source>
        <dbReference type="EMBL" id="KAG5608379.1"/>
    </source>
</evidence>
<keyword evidence="2" id="KW-1185">Reference proteome</keyword>
<comment type="caution">
    <text evidence="1">The sequence shown here is derived from an EMBL/GenBank/DDBJ whole genome shotgun (WGS) entry which is preliminary data.</text>
</comment>
<proteinExistence type="predicted"/>
<feature type="non-terminal residue" evidence="1">
    <location>
        <position position="1"/>
    </location>
</feature>
<name>A0A9J5Z5V4_SOLCO</name>
<protein>
    <submittedName>
        <fullName evidence="1">Uncharacterized protein</fullName>
    </submittedName>
</protein>